<gene>
    <name evidence="3" type="ORF">AYBTSS11_LOCUS23450</name>
</gene>
<evidence type="ECO:0000259" key="2">
    <source>
        <dbReference type="Pfam" id="PF00234"/>
    </source>
</evidence>
<evidence type="ECO:0000256" key="1">
    <source>
        <dbReference type="SAM" id="SignalP"/>
    </source>
</evidence>
<sequence>MMGSRVFAIMVVVAGMLLLGNLPEASAQCGDNGPPPSTQCCDQLRKIDQNCARAYADGSGINFDRAVAVSRACGIYVPPYPAPGSSQP</sequence>
<dbReference type="Pfam" id="PF00234">
    <property type="entry name" value="Tryp_alpha_amyl"/>
    <property type="match status" value="1"/>
</dbReference>
<evidence type="ECO:0000313" key="3">
    <source>
        <dbReference type="EMBL" id="CAJ1971449.1"/>
    </source>
</evidence>
<keyword evidence="4" id="KW-1185">Reference proteome</keyword>
<dbReference type="InterPro" id="IPR016140">
    <property type="entry name" value="Bifunc_inhib/LTP/seed_store"/>
</dbReference>
<accession>A0AA86SV94</accession>
<feature type="signal peptide" evidence="1">
    <location>
        <begin position="1"/>
        <end position="27"/>
    </location>
</feature>
<dbReference type="Gramene" id="rna-AYBTSS11_LOCUS23450">
    <property type="protein sequence ID" value="CAJ1971449.1"/>
    <property type="gene ID" value="gene-AYBTSS11_LOCUS23450"/>
</dbReference>
<name>A0AA86SV94_9FABA</name>
<dbReference type="SUPFAM" id="SSF47699">
    <property type="entry name" value="Bifunctional inhibitor/lipid-transfer protein/seed storage 2S albumin"/>
    <property type="match status" value="1"/>
</dbReference>
<keyword evidence="1" id="KW-0732">Signal</keyword>
<feature type="chain" id="PRO_5041668036" description="Bifunctional inhibitor/plant lipid transfer protein/seed storage helical domain-containing protein" evidence="1">
    <location>
        <begin position="28"/>
        <end position="88"/>
    </location>
</feature>
<reference evidence="3" key="1">
    <citation type="submission" date="2023-10" db="EMBL/GenBank/DDBJ databases">
        <authorList>
            <person name="Domelevo Entfellner J.-B."/>
        </authorList>
    </citation>
    <scope>NUCLEOTIDE SEQUENCE</scope>
</reference>
<organism evidence="3 4">
    <name type="scientific">Sphenostylis stenocarpa</name>
    <dbReference type="NCBI Taxonomy" id="92480"/>
    <lineage>
        <taxon>Eukaryota</taxon>
        <taxon>Viridiplantae</taxon>
        <taxon>Streptophyta</taxon>
        <taxon>Embryophyta</taxon>
        <taxon>Tracheophyta</taxon>
        <taxon>Spermatophyta</taxon>
        <taxon>Magnoliopsida</taxon>
        <taxon>eudicotyledons</taxon>
        <taxon>Gunneridae</taxon>
        <taxon>Pentapetalae</taxon>
        <taxon>rosids</taxon>
        <taxon>fabids</taxon>
        <taxon>Fabales</taxon>
        <taxon>Fabaceae</taxon>
        <taxon>Papilionoideae</taxon>
        <taxon>50 kb inversion clade</taxon>
        <taxon>NPAAA clade</taxon>
        <taxon>indigoferoid/millettioid clade</taxon>
        <taxon>Phaseoleae</taxon>
        <taxon>Sphenostylis</taxon>
    </lineage>
</organism>
<dbReference type="EMBL" id="OY731405">
    <property type="protein sequence ID" value="CAJ1971449.1"/>
    <property type="molecule type" value="Genomic_DNA"/>
</dbReference>
<feature type="domain" description="Bifunctional inhibitor/plant lipid transfer protein/seed storage helical" evidence="2">
    <location>
        <begin position="28"/>
        <end position="79"/>
    </location>
</feature>
<evidence type="ECO:0000313" key="4">
    <source>
        <dbReference type="Proteomes" id="UP001189624"/>
    </source>
</evidence>
<protein>
    <recommendedName>
        <fullName evidence="2">Bifunctional inhibitor/plant lipid transfer protein/seed storage helical domain-containing protein</fullName>
    </recommendedName>
</protein>
<dbReference type="Gene3D" id="1.10.110.10">
    <property type="entry name" value="Plant lipid-transfer and hydrophobic proteins"/>
    <property type="match status" value="1"/>
</dbReference>
<proteinExistence type="predicted"/>
<dbReference type="Proteomes" id="UP001189624">
    <property type="component" value="Chromosome 8"/>
</dbReference>
<dbReference type="InterPro" id="IPR036312">
    <property type="entry name" value="Bifun_inhib/LTP/seed_sf"/>
</dbReference>
<dbReference type="AlphaFoldDB" id="A0AA86SV94"/>